<name>A0A125PW14_XANCT</name>
<dbReference type="PIRSF" id="PIRSF011396">
    <property type="entry name" value="Trp_halogenase"/>
    <property type="match status" value="1"/>
</dbReference>
<sequence length="512" mass="56298">MIAAPLRNLVIVGGGTAGWMAAAALARVLGPDYRITLIESEQIGIVGVGEATVPHIKAFNNLLGINEAEFVRQTQGSFKLGIEFVDWQRPGTSYIHGFGTEIGHSLGLLPFQQYWFKQALAGKAKPLGAYTLNTVAARRGKFMTSASDAPPNSPLGNIAYAYHFDASLYAAFLRRFSEQRGVTRHEGIVEQVQLHPESGDVLSVRLASGDTIAGDLFIDCSGFRGLLIEQALHTGYHDFTHWLPCDRALAVPCAKVGPPTPYTRATARAAGWQWRIPLQHRTGNGYVYSSAHISDDEAAATLLANLDGAALADPRPLRFVTGRRKQVWNRNVIALGLASGFMEPLESTSIHLIQSGISKLLELFPREGISPVLVQRYNDRIAFEFDRIRDFLVLHYTATERDDSDFWRQCRAMAIPPELQATLDLFGDSGRFYRNGDEMFAEISWVQVMVGQGILPRGAGRPAARRAKKRGHAHQGAGLFKIRPKPENGLWRISGKAGRCACYRECAANAMV</sequence>
<feature type="binding site" evidence="2">
    <location>
        <position position="79"/>
    </location>
    <ligand>
        <name>7-chloro-L-tryptophan</name>
        <dbReference type="ChEBI" id="CHEBI:58713"/>
    </ligand>
</feature>
<evidence type="ECO:0000313" key="4">
    <source>
        <dbReference type="Proteomes" id="UP000055854"/>
    </source>
</evidence>
<feature type="binding site" evidence="2">
    <location>
        <position position="337"/>
    </location>
    <ligand>
        <name>FAD</name>
        <dbReference type="ChEBI" id="CHEBI:57692"/>
    </ligand>
</feature>
<accession>A0A125PW14</accession>
<feature type="binding site" evidence="2">
    <location>
        <position position="346"/>
    </location>
    <ligand>
        <name>L-tryptophan</name>
        <dbReference type="ChEBI" id="CHEBI:57912"/>
    </ligand>
</feature>
<evidence type="ECO:0000256" key="2">
    <source>
        <dbReference type="PIRSR" id="PIRSR011396-2"/>
    </source>
</evidence>
<feature type="binding site" evidence="2">
    <location>
        <position position="189"/>
    </location>
    <ligand>
        <name>FAD</name>
        <dbReference type="ChEBI" id="CHEBI:57692"/>
    </ligand>
</feature>
<feature type="binding site" evidence="2">
    <location>
        <position position="350"/>
    </location>
    <ligand>
        <name>FAD</name>
        <dbReference type="ChEBI" id="CHEBI:57692"/>
    </ligand>
</feature>
<evidence type="ECO:0000313" key="3">
    <source>
        <dbReference type="EMBL" id="KWV14990.1"/>
    </source>
</evidence>
<dbReference type="InterPro" id="IPR050816">
    <property type="entry name" value="Flavin-dep_Halogenase_NPB"/>
</dbReference>
<dbReference type="EMBL" id="LNTA01000075">
    <property type="protein sequence ID" value="KWV14990.1"/>
    <property type="molecule type" value="Genomic_DNA"/>
</dbReference>
<dbReference type="FunFam" id="3.50.50.60:FF:000280">
    <property type="entry name" value="Tryptophan halogenase"/>
    <property type="match status" value="1"/>
</dbReference>
<keyword evidence="2" id="KW-0547">Nucleotide-binding</keyword>
<dbReference type="InterPro" id="IPR006905">
    <property type="entry name" value="Flavin_halogenase"/>
</dbReference>
<dbReference type="GO" id="GO:0004497">
    <property type="term" value="F:monooxygenase activity"/>
    <property type="evidence" value="ECO:0007669"/>
    <property type="project" value="InterPro"/>
</dbReference>
<dbReference type="RefSeq" id="WP_060747992.1">
    <property type="nucleotide sequence ID" value="NZ_LNTA01000075.1"/>
</dbReference>
<dbReference type="AlphaFoldDB" id="A0A125PW14"/>
<dbReference type="GO" id="GO:0000166">
    <property type="term" value="F:nucleotide binding"/>
    <property type="evidence" value="ECO:0007669"/>
    <property type="project" value="UniProtKB-KW"/>
</dbReference>
<feature type="active site" evidence="1">
    <location>
        <position position="79"/>
    </location>
</feature>
<keyword evidence="2" id="KW-0274">FAD</keyword>
<proteinExistence type="predicted"/>
<organism evidence="3 4">
    <name type="scientific">Xanthomonas campestris pv. translucens</name>
    <dbReference type="NCBI Taxonomy" id="343"/>
    <lineage>
        <taxon>Bacteria</taxon>
        <taxon>Pseudomonadati</taxon>
        <taxon>Pseudomonadota</taxon>
        <taxon>Gammaproteobacteria</taxon>
        <taxon>Lysobacterales</taxon>
        <taxon>Lysobacteraceae</taxon>
        <taxon>Xanthomonas</taxon>
        <taxon>Xanthomonas translucens group</taxon>
    </lineage>
</organism>
<dbReference type="PANTHER" id="PTHR43747:SF4">
    <property type="entry name" value="FLAVIN-DEPENDENT TRYPTOPHAN HALOGENASE"/>
    <property type="match status" value="1"/>
</dbReference>
<comment type="caution">
    <text evidence="3">The sequence shown here is derived from an EMBL/GenBank/DDBJ whole genome shotgun (WGS) entry which is preliminary data.</text>
</comment>
<dbReference type="Proteomes" id="UP000055854">
    <property type="component" value="Unassembled WGS sequence"/>
</dbReference>
<evidence type="ECO:0000256" key="1">
    <source>
        <dbReference type="PIRSR" id="PIRSR011396-1"/>
    </source>
</evidence>
<reference evidence="3 4" key="1">
    <citation type="submission" date="2015-11" db="EMBL/GenBank/DDBJ databases">
        <title>Long Read and Single Molecule DNA Sequencing Simplifies Genome Assembly and TAL Effector Gene Analysis of Xanthomonas translucens.</title>
        <authorList>
            <person name="Peng Z."/>
            <person name="Hu Y."/>
            <person name="Xie J."/>
            <person name="Potnis N."/>
            <person name="Akhunova A."/>
            <person name="Jones J."/>
            <person name="Liu Z."/>
            <person name="White F."/>
            <person name="Liu S."/>
        </authorList>
    </citation>
    <scope>NUCLEOTIDE SEQUENCE [LARGE SCALE GENOMIC DNA]</scope>
    <source>
        <strain evidence="3 4">B1</strain>
    </source>
</reference>
<dbReference type="OrthoDB" id="462203at2"/>
<gene>
    <name evidence="3" type="ORF">ATB53_12490</name>
</gene>
<dbReference type="Pfam" id="PF04820">
    <property type="entry name" value="Trp_halogenase"/>
    <property type="match status" value="1"/>
</dbReference>
<dbReference type="SUPFAM" id="SSF51905">
    <property type="entry name" value="FAD/NAD(P)-binding domain"/>
    <property type="match status" value="1"/>
</dbReference>
<feature type="binding site" evidence="2">
    <location>
        <begin position="14"/>
        <end position="17"/>
    </location>
    <ligand>
        <name>FAD</name>
        <dbReference type="ChEBI" id="CHEBI:57692"/>
    </ligand>
</feature>
<dbReference type="InterPro" id="IPR036188">
    <property type="entry name" value="FAD/NAD-bd_sf"/>
</dbReference>
<dbReference type="InterPro" id="IPR033856">
    <property type="entry name" value="Trp_halogen"/>
</dbReference>
<protein>
    <submittedName>
        <fullName evidence="3">Tryptophan halogenase</fullName>
    </submittedName>
</protein>
<keyword evidence="2" id="KW-0285">Flavoprotein</keyword>
<dbReference type="PANTHER" id="PTHR43747">
    <property type="entry name" value="FAD-BINDING PROTEIN"/>
    <property type="match status" value="1"/>
</dbReference>
<dbReference type="Gene3D" id="3.50.50.60">
    <property type="entry name" value="FAD/NAD(P)-binding domain"/>
    <property type="match status" value="1"/>
</dbReference>